<comment type="caution">
    <text evidence="5">The sequence shown here is derived from an EMBL/GenBank/DDBJ whole genome shotgun (WGS) entry which is preliminary data.</text>
</comment>
<sequence length="394" mass="45754">MMFGLIKQIPTWQKLKWLQNLIKPLLMKYIQQNLLDRKTLIFQADTRKKNKFFSLKYEESIYYDQSISSYEVPEIIKEKEGEFSFSIPFVAEIQNVYLIGPHAVGVTKDIKIVLETALAREDCLEKSITATINQGLSLHYLQSASDIKKIDFACSLINCWSDLYAHWMVECLTRIEALEHYYEKTGERPKLIIEKNAPLWKMQSLELMGYSPEDCIEWQGYKAQVNRLVIPSNRREQRRQSIKACRWLGERILSNLDFSKTSDIPLSPKIIISRKKALCRRVINEEELNKNLAKMGFISYVLEDLDFPTQVKIFSQAKIIVAPHGAGFANMIFSNNPIIIELFGQKPSYFFYTLAKGLGFKHGFILCKPQDDDMIVDCRELNDFLNRMIDKEGS</sequence>
<gene>
    <name evidence="5" type="ORF">E5S67_03771</name>
</gene>
<keyword evidence="2" id="KW-0808">Transferase</keyword>
<proteinExistence type="predicted"/>
<evidence type="ECO:0000313" key="5">
    <source>
        <dbReference type="EMBL" id="NQE36009.1"/>
    </source>
</evidence>
<evidence type="ECO:0000259" key="4">
    <source>
        <dbReference type="Pfam" id="PF04577"/>
    </source>
</evidence>
<dbReference type="EMBL" id="SRRZ01000070">
    <property type="protein sequence ID" value="NQE36009.1"/>
    <property type="molecule type" value="Genomic_DNA"/>
</dbReference>
<dbReference type="InterPro" id="IPR049625">
    <property type="entry name" value="Glyco_transf_61_cat"/>
</dbReference>
<dbReference type="Proteomes" id="UP000702425">
    <property type="component" value="Unassembled WGS sequence"/>
</dbReference>
<dbReference type="InterPro" id="IPR007657">
    <property type="entry name" value="Glycosyltransferase_61"/>
</dbReference>
<name>A0ABX2D025_9CYAN</name>
<keyword evidence="6" id="KW-1185">Reference proteome</keyword>
<evidence type="ECO:0000313" key="6">
    <source>
        <dbReference type="Proteomes" id="UP000702425"/>
    </source>
</evidence>
<evidence type="ECO:0000256" key="3">
    <source>
        <dbReference type="ARBA" id="ARBA00023180"/>
    </source>
</evidence>
<protein>
    <recommendedName>
        <fullName evidence="4">Glycosyltransferase 61 catalytic domain-containing protein</fullName>
    </recommendedName>
</protein>
<keyword evidence="1" id="KW-0328">Glycosyltransferase</keyword>
<evidence type="ECO:0000256" key="1">
    <source>
        <dbReference type="ARBA" id="ARBA00022676"/>
    </source>
</evidence>
<reference evidence="5 6" key="1">
    <citation type="journal article" date="2020" name="Sci. Rep.">
        <title>A novel cyanobacterial geosmin producer, revising GeoA distribution and dispersion patterns in Bacteria.</title>
        <authorList>
            <person name="Churro C."/>
            <person name="Semedo-Aguiar A.P."/>
            <person name="Silva A.D."/>
            <person name="Pereira-Leal J.B."/>
            <person name="Leite R.B."/>
        </authorList>
    </citation>
    <scope>NUCLEOTIDE SEQUENCE [LARGE SCALE GENOMIC DNA]</scope>
    <source>
        <strain evidence="5 6">IPMA8</strain>
    </source>
</reference>
<keyword evidence="3" id="KW-0325">Glycoprotein</keyword>
<feature type="domain" description="Glycosyltransferase 61 catalytic" evidence="4">
    <location>
        <begin position="164"/>
        <end position="336"/>
    </location>
</feature>
<dbReference type="PANTHER" id="PTHR20961">
    <property type="entry name" value="GLYCOSYLTRANSFERASE"/>
    <property type="match status" value="1"/>
</dbReference>
<evidence type="ECO:0000256" key="2">
    <source>
        <dbReference type="ARBA" id="ARBA00022679"/>
    </source>
</evidence>
<accession>A0ABX2D025</accession>
<organism evidence="5 6">
    <name type="scientific">Microcoleus asticus IPMA8</name>
    <dbReference type="NCBI Taxonomy" id="2563858"/>
    <lineage>
        <taxon>Bacteria</taxon>
        <taxon>Bacillati</taxon>
        <taxon>Cyanobacteriota</taxon>
        <taxon>Cyanophyceae</taxon>
        <taxon>Oscillatoriophycideae</taxon>
        <taxon>Oscillatoriales</taxon>
        <taxon>Microcoleaceae</taxon>
        <taxon>Microcoleus</taxon>
        <taxon>Microcoleus asticus</taxon>
    </lineage>
</organism>
<dbReference type="Pfam" id="PF04577">
    <property type="entry name" value="Glyco_transf_61"/>
    <property type="match status" value="1"/>
</dbReference>